<dbReference type="Proteomes" id="UP000480350">
    <property type="component" value="Unassembled WGS sequence"/>
</dbReference>
<dbReference type="InterPro" id="IPR050712">
    <property type="entry name" value="NAD(P)H-dep_reductase"/>
</dbReference>
<dbReference type="SUPFAM" id="SSF52218">
    <property type="entry name" value="Flavoproteins"/>
    <property type="match status" value="1"/>
</dbReference>
<proteinExistence type="predicted"/>
<reference evidence="2 3" key="1">
    <citation type="submission" date="2019-12" db="EMBL/GenBank/DDBJ databases">
        <authorList>
            <person name="Lee S.D."/>
        </authorList>
    </citation>
    <scope>NUCLEOTIDE SEQUENCE [LARGE SCALE GENOMIC DNA]</scope>
    <source>
        <strain evidence="2 3">GH1-50</strain>
    </source>
</reference>
<dbReference type="Gene3D" id="3.40.50.360">
    <property type="match status" value="1"/>
</dbReference>
<accession>A0A7C9MYW7</accession>
<dbReference type="GO" id="GO:0010181">
    <property type="term" value="F:FMN binding"/>
    <property type="evidence" value="ECO:0007669"/>
    <property type="project" value="TreeGrafter"/>
</dbReference>
<comment type="caution">
    <text evidence="2">The sequence shown here is derived from an EMBL/GenBank/DDBJ whole genome shotgun (WGS) entry which is preliminary data.</text>
</comment>
<reference evidence="2 3" key="2">
    <citation type="submission" date="2020-03" db="EMBL/GenBank/DDBJ databases">
        <title>Kangsaoukella pontilimi gen. nov., sp. nov., a new member of the family Rhodobacteraceae isolated from a tidal mudflat.</title>
        <authorList>
            <person name="Kim I.S."/>
        </authorList>
    </citation>
    <scope>NUCLEOTIDE SEQUENCE [LARGE SCALE GENOMIC DNA]</scope>
    <source>
        <strain evidence="2 3">GH1-50</strain>
    </source>
</reference>
<dbReference type="InterPro" id="IPR005025">
    <property type="entry name" value="FMN_Rdtase-like_dom"/>
</dbReference>
<dbReference type="EMBL" id="WUPT01000003">
    <property type="protein sequence ID" value="MXQ09494.1"/>
    <property type="molecule type" value="Genomic_DNA"/>
</dbReference>
<evidence type="ECO:0000313" key="2">
    <source>
        <dbReference type="EMBL" id="MXQ09494.1"/>
    </source>
</evidence>
<dbReference type="PANTHER" id="PTHR30543:SF21">
    <property type="entry name" value="NAD(P)H-DEPENDENT FMN REDUCTASE LOT6"/>
    <property type="match status" value="1"/>
</dbReference>
<dbReference type="Pfam" id="PF03358">
    <property type="entry name" value="FMN_red"/>
    <property type="match status" value="1"/>
</dbReference>
<dbReference type="GO" id="GO:0005829">
    <property type="term" value="C:cytosol"/>
    <property type="evidence" value="ECO:0007669"/>
    <property type="project" value="TreeGrafter"/>
</dbReference>
<sequence>MGLLLGLSGSLREGSTNTGLVREIARHWGGDFELADIRFPLFDADLQDRDGVPAEVQALAQRIAEADAVVISTPEYNQSLSGVLKNALDWISRTPTKPWADKPVAITAAAAGRSGGARASYALRLAMTPFNPRLLTREILLADARNQFDEDGRLISERYEAQVVTLVEALRDEVARSA</sequence>
<feature type="domain" description="NADPH-dependent FMN reductase-like" evidence="1">
    <location>
        <begin position="4"/>
        <end position="128"/>
    </location>
</feature>
<protein>
    <submittedName>
        <fullName evidence="2">NADPH-dependent FMN reductase</fullName>
    </submittedName>
</protein>
<dbReference type="GO" id="GO:0016491">
    <property type="term" value="F:oxidoreductase activity"/>
    <property type="evidence" value="ECO:0007669"/>
    <property type="project" value="InterPro"/>
</dbReference>
<name>A0A7C9MYW7_9RHOB</name>
<dbReference type="PANTHER" id="PTHR30543">
    <property type="entry name" value="CHROMATE REDUCTASE"/>
    <property type="match status" value="1"/>
</dbReference>
<keyword evidence="3" id="KW-1185">Reference proteome</keyword>
<evidence type="ECO:0000259" key="1">
    <source>
        <dbReference type="Pfam" id="PF03358"/>
    </source>
</evidence>
<evidence type="ECO:0000313" key="3">
    <source>
        <dbReference type="Proteomes" id="UP000480350"/>
    </source>
</evidence>
<dbReference type="RefSeq" id="WP_160765414.1">
    <property type="nucleotide sequence ID" value="NZ_WUPT01000003.1"/>
</dbReference>
<gene>
    <name evidence="2" type="ORF">GQ651_16735</name>
</gene>
<organism evidence="2 3">
    <name type="scientific">Kangsaoukella pontilimi</name>
    <dbReference type="NCBI Taxonomy" id="2691042"/>
    <lineage>
        <taxon>Bacteria</taxon>
        <taxon>Pseudomonadati</taxon>
        <taxon>Pseudomonadota</taxon>
        <taxon>Alphaproteobacteria</taxon>
        <taxon>Rhodobacterales</taxon>
        <taxon>Paracoccaceae</taxon>
        <taxon>Kangsaoukella</taxon>
    </lineage>
</organism>
<dbReference type="AlphaFoldDB" id="A0A7C9MYW7"/>
<dbReference type="InterPro" id="IPR029039">
    <property type="entry name" value="Flavoprotein-like_sf"/>
</dbReference>